<comment type="caution">
    <text evidence="2">The sequence shown here is derived from an EMBL/GenBank/DDBJ whole genome shotgun (WGS) entry which is preliminary data.</text>
</comment>
<evidence type="ECO:0000313" key="2">
    <source>
        <dbReference type="EMBL" id="RUS34322.1"/>
    </source>
</evidence>
<dbReference type="Proteomes" id="UP000274822">
    <property type="component" value="Unassembled WGS sequence"/>
</dbReference>
<organism evidence="2 3">
    <name type="scientific">Jimgerdemannia flammicorona</name>
    <dbReference type="NCBI Taxonomy" id="994334"/>
    <lineage>
        <taxon>Eukaryota</taxon>
        <taxon>Fungi</taxon>
        <taxon>Fungi incertae sedis</taxon>
        <taxon>Mucoromycota</taxon>
        <taxon>Mucoromycotina</taxon>
        <taxon>Endogonomycetes</taxon>
        <taxon>Endogonales</taxon>
        <taxon>Endogonaceae</taxon>
        <taxon>Jimgerdemannia</taxon>
    </lineage>
</organism>
<dbReference type="PANTHER" id="PTHR34391">
    <property type="entry name" value="UPF0658 GOLGI APPARATUS MEMBRANE PROTEIN C1952.10C-RELATED"/>
    <property type="match status" value="1"/>
</dbReference>
<evidence type="ECO:0000313" key="3">
    <source>
        <dbReference type="Proteomes" id="UP000274822"/>
    </source>
</evidence>
<accession>A0A433QWY5</accession>
<dbReference type="GO" id="GO:0005794">
    <property type="term" value="C:Golgi apparatus"/>
    <property type="evidence" value="ECO:0007669"/>
    <property type="project" value="TreeGrafter"/>
</dbReference>
<feature type="transmembrane region" description="Helical" evidence="1">
    <location>
        <begin position="68"/>
        <end position="86"/>
    </location>
</feature>
<protein>
    <submittedName>
        <fullName evidence="2">Uncharacterized protein</fullName>
    </submittedName>
</protein>
<feature type="transmembrane region" description="Helical" evidence="1">
    <location>
        <begin position="106"/>
        <end position="127"/>
    </location>
</feature>
<dbReference type="EMBL" id="RBNJ01000581">
    <property type="protein sequence ID" value="RUS34322.1"/>
    <property type="molecule type" value="Genomic_DNA"/>
</dbReference>
<keyword evidence="3" id="KW-1185">Reference proteome</keyword>
<keyword evidence="1" id="KW-0812">Transmembrane</keyword>
<feature type="transmembrane region" description="Helical" evidence="1">
    <location>
        <begin position="38"/>
        <end position="56"/>
    </location>
</feature>
<dbReference type="PANTHER" id="PTHR34391:SF1">
    <property type="entry name" value="UPF0658 GOLGI APPARATUS MEMBRANE PROTEIN C1952.10C-RELATED"/>
    <property type="match status" value="1"/>
</dbReference>
<dbReference type="InterPro" id="IPR040410">
    <property type="entry name" value="UPF0658_Golgi"/>
</dbReference>
<sequence>MYQNHLCLLTLLKLDIFFFVGYAIQLITLMPGGGSNSIIEFTIAIPISVLMLVFGFRGLHKENKVAMAIFLTACVLSGPYFILRFVQIFSPVPPGALDPYSNSRKFLTFFISTTVFLLIVTLGYSIVQFKNFGHGLRKAREEAKTKHADQRPLEHVAVEVDAEERDLGSSKIEETRWTID</sequence>
<dbReference type="AlphaFoldDB" id="A0A433QWY5"/>
<evidence type="ECO:0000256" key="1">
    <source>
        <dbReference type="SAM" id="Phobius"/>
    </source>
</evidence>
<name>A0A433QWY5_9FUNG</name>
<proteinExistence type="predicted"/>
<keyword evidence="1" id="KW-1133">Transmembrane helix</keyword>
<reference evidence="2 3" key="1">
    <citation type="journal article" date="2018" name="New Phytol.">
        <title>Phylogenomics of Endogonaceae and evolution of mycorrhizas within Mucoromycota.</title>
        <authorList>
            <person name="Chang Y."/>
            <person name="Desiro A."/>
            <person name="Na H."/>
            <person name="Sandor L."/>
            <person name="Lipzen A."/>
            <person name="Clum A."/>
            <person name="Barry K."/>
            <person name="Grigoriev I.V."/>
            <person name="Martin F.M."/>
            <person name="Stajich J.E."/>
            <person name="Smith M.E."/>
            <person name="Bonito G."/>
            <person name="Spatafora J.W."/>
        </authorList>
    </citation>
    <scope>NUCLEOTIDE SEQUENCE [LARGE SCALE GENOMIC DNA]</scope>
    <source>
        <strain evidence="2 3">AD002</strain>
    </source>
</reference>
<gene>
    <name evidence="2" type="ORF">BC938DRAFT_481196</name>
</gene>
<keyword evidence="1" id="KW-0472">Membrane</keyword>
<feature type="transmembrane region" description="Helical" evidence="1">
    <location>
        <begin position="12"/>
        <end position="32"/>
    </location>
</feature>